<dbReference type="InterPro" id="IPR009834">
    <property type="entry name" value="Ureide_permease"/>
</dbReference>
<comment type="caution">
    <text evidence="1">The sequence shown here is derived from an EMBL/GenBank/DDBJ whole genome shotgun (WGS) entry which is preliminary data.</text>
</comment>
<dbReference type="AlphaFoldDB" id="A0A6L5B7J7"/>
<evidence type="ECO:0000313" key="1">
    <source>
        <dbReference type="EMBL" id="KAF1001709.1"/>
    </source>
</evidence>
<dbReference type="Pfam" id="PF07168">
    <property type="entry name" value="Ureide_permease"/>
    <property type="match status" value="1"/>
</dbReference>
<sequence length="131" mass="15204">MKICSKLSSDLRIKILNIFYRDLQVPLFEETCPITVGRDIENVFGMTEKAKIGTVDFLLEIENRRAIKIGTKEVGRHWLDFYVALETVSNLWEAKLLDMQQQMPSSTFWGIILFGEYRRSSKNLYCLVACC</sequence>
<keyword evidence="2" id="KW-1185">Reference proteome</keyword>
<name>A0A6L5B7J7_APIGR</name>
<proteinExistence type="predicted"/>
<gene>
    <name evidence="1" type="ORF">AG4045_001701</name>
</gene>
<accession>A0A6L5B7J7</accession>
<dbReference type="Proteomes" id="UP000593563">
    <property type="component" value="Unassembled WGS sequence"/>
</dbReference>
<organism evidence="1 2">
    <name type="scientific">Apium graveolens</name>
    <name type="common">Celery</name>
    <dbReference type="NCBI Taxonomy" id="4045"/>
    <lineage>
        <taxon>Eukaryota</taxon>
        <taxon>Viridiplantae</taxon>
        <taxon>Streptophyta</taxon>
        <taxon>Embryophyta</taxon>
        <taxon>Tracheophyta</taxon>
        <taxon>Spermatophyta</taxon>
        <taxon>Magnoliopsida</taxon>
        <taxon>eudicotyledons</taxon>
        <taxon>Gunneridae</taxon>
        <taxon>Pentapetalae</taxon>
        <taxon>asterids</taxon>
        <taxon>campanulids</taxon>
        <taxon>Apiales</taxon>
        <taxon>Apiaceae</taxon>
        <taxon>Apioideae</taxon>
        <taxon>apioid superclade</taxon>
        <taxon>Apieae</taxon>
        <taxon>Apium</taxon>
    </lineage>
</organism>
<dbReference type="GO" id="GO:0016020">
    <property type="term" value="C:membrane"/>
    <property type="evidence" value="ECO:0007669"/>
    <property type="project" value="InterPro"/>
</dbReference>
<evidence type="ECO:0000313" key="2">
    <source>
        <dbReference type="Proteomes" id="UP000593563"/>
    </source>
</evidence>
<dbReference type="EMBL" id="WRXP01002991">
    <property type="protein sequence ID" value="KAF1001709.1"/>
    <property type="molecule type" value="Genomic_DNA"/>
</dbReference>
<protein>
    <submittedName>
        <fullName evidence="1">Uncharacterized protein</fullName>
    </submittedName>
</protein>
<reference evidence="1" key="1">
    <citation type="submission" date="2020-01" db="EMBL/GenBank/DDBJ databases">
        <title>The Celery Genome Sequence Reveals Sequential Paleo-tetraploidization, Resistance Gene Elimination, Karyotype Evolution, and Functional Innovation in Apiales.</title>
        <authorList>
            <person name="Song X."/>
        </authorList>
    </citation>
    <scope>NUCLEOTIDE SEQUENCE</scope>
    <source>
        <tissue evidence="1">Leaf</tissue>
    </source>
</reference>